<dbReference type="InterPro" id="IPR051650">
    <property type="entry name" value="SL_signaling_regulator"/>
</dbReference>
<organism evidence="4 5">
    <name type="scientific">Forsythia ovata</name>
    <dbReference type="NCBI Taxonomy" id="205694"/>
    <lineage>
        <taxon>Eukaryota</taxon>
        <taxon>Viridiplantae</taxon>
        <taxon>Streptophyta</taxon>
        <taxon>Embryophyta</taxon>
        <taxon>Tracheophyta</taxon>
        <taxon>Spermatophyta</taxon>
        <taxon>Magnoliopsida</taxon>
        <taxon>eudicotyledons</taxon>
        <taxon>Gunneridae</taxon>
        <taxon>Pentapetalae</taxon>
        <taxon>asterids</taxon>
        <taxon>lamiids</taxon>
        <taxon>Lamiales</taxon>
        <taxon>Oleaceae</taxon>
        <taxon>Forsythieae</taxon>
        <taxon>Forsythia</taxon>
    </lineage>
</organism>
<dbReference type="PANTHER" id="PTHR43572">
    <property type="entry name" value="CHAPERONE PROTEIN CLPD, CHLOROPLASTIC"/>
    <property type="match status" value="1"/>
</dbReference>
<dbReference type="InterPro" id="IPR058680">
    <property type="entry name" value="NBD_SMAX1-like"/>
</dbReference>
<evidence type="ECO:0000313" key="5">
    <source>
        <dbReference type="Proteomes" id="UP001604277"/>
    </source>
</evidence>
<gene>
    <name evidence="4" type="ORF">Fot_20791</name>
</gene>
<dbReference type="Pfam" id="PF23569">
    <property type="entry name" value="NBD_SMAX1"/>
    <property type="match status" value="1"/>
</dbReference>
<sequence>MMMMRAGLSTIQKTLTSEAASVLNHSIADAASVLNYSTDIDIEEVKKILDILVRTKKRNPVLVGNSKSEAAVNELFRKTENKELGAEGPLKNVKVISIEKEFLYDKNQIPSKIKELPRILHSLRRYQGFSERVWRGVLNFLIFFAGHVAQSSTGGMELTKIPFIK</sequence>
<dbReference type="EMBL" id="JBFOLJ010000006">
    <property type="protein sequence ID" value="KAL2528190.1"/>
    <property type="molecule type" value="Genomic_DNA"/>
</dbReference>
<name>A0ABD1UT02_9LAMI</name>
<accession>A0ABD1UT02</accession>
<dbReference type="Proteomes" id="UP001604277">
    <property type="component" value="Unassembled WGS sequence"/>
</dbReference>
<proteinExistence type="inferred from homology"/>
<evidence type="ECO:0000313" key="4">
    <source>
        <dbReference type="EMBL" id="KAL2528190.1"/>
    </source>
</evidence>
<comment type="similarity">
    <text evidence="1">Belongs to the ClpA/ClpB family.</text>
</comment>
<reference evidence="5" key="1">
    <citation type="submission" date="2024-07" db="EMBL/GenBank/DDBJ databases">
        <title>Two chromosome-level genome assemblies of Korean endemic species Abeliophyllum distichum and Forsythia ovata (Oleaceae).</title>
        <authorList>
            <person name="Jang H."/>
        </authorList>
    </citation>
    <scope>NUCLEOTIDE SEQUENCE [LARGE SCALE GENOMIC DNA]</scope>
</reference>
<evidence type="ECO:0000256" key="2">
    <source>
        <dbReference type="ARBA" id="ARBA00022737"/>
    </source>
</evidence>
<evidence type="ECO:0000256" key="1">
    <source>
        <dbReference type="ARBA" id="ARBA00008675"/>
    </source>
</evidence>
<feature type="domain" description="SMAX1-like nucleotide binding" evidence="3">
    <location>
        <begin position="43"/>
        <end position="128"/>
    </location>
</feature>
<dbReference type="AlphaFoldDB" id="A0ABD1UT02"/>
<comment type="caution">
    <text evidence="4">The sequence shown here is derived from an EMBL/GenBank/DDBJ whole genome shotgun (WGS) entry which is preliminary data.</text>
</comment>
<dbReference type="PANTHER" id="PTHR43572:SF13">
    <property type="entry name" value="PROTEIN SUPPRESSOR OF MAX2 1"/>
    <property type="match status" value="1"/>
</dbReference>
<keyword evidence="2" id="KW-0677">Repeat</keyword>
<evidence type="ECO:0000259" key="3">
    <source>
        <dbReference type="Pfam" id="PF23569"/>
    </source>
</evidence>
<protein>
    <recommendedName>
        <fullName evidence="3">SMAX1-like nucleotide binding domain-containing protein</fullName>
    </recommendedName>
</protein>
<keyword evidence="5" id="KW-1185">Reference proteome</keyword>